<protein>
    <submittedName>
        <fullName evidence="1">Uncharacterized protein</fullName>
    </submittedName>
</protein>
<comment type="caution">
    <text evidence="1">The sequence shown here is derived from an EMBL/GenBank/DDBJ whole genome shotgun (WGS) entry which is preliminary data.</text>
</comment>
<evidence type="ECO:0000313" key="1">
    <source>
        <dbReference type="EMBL" id="KAJ7075871.1"/>
    </source>
</evidence>
<dbReference type="EMBL" id="JARJCN010000088">
    <property type="protein sequence ID" value="KAJ7075871.1"/>
    <property type="molecule type" value="Genomic_DNA"/>
</dbReference>
<organism evidence="1 2">
    <name type="scientific">Mycena belliarum</name>
    <dbReference type="NCBI Taxonomy" id="1033014"/>
    <lineage>
        <taxon>Eukaryota</taxon>
        <taxon>Fungi</taxon>
        <taxon>Dikarya</taxon>
        <taxon>Basidiomycota</taxon>
        <taxon>Agaricomycotina</taxon>
        <taxon>Agaricomycetes</taxon>
        <taxon>Agaricomycetidae</taxon>
        <taxon>Agaricales</taxon>
        <taxon>Marasmiineae</taxon>
        <taxon>Mycenaceae</taxon>
        <taxon>Mycena</taxon>
    </lineage>
</organism>
<evidence type="ECO:0000313" key="2">
    <source>
        <dbReference type="Proteomes" id="UP001222325"/>
    </source>
</evidence>
<sequence length="397" mass="45308">MSINLASIHWRSRFFLLLIPCVFGLLLVVNFRTHAETTGAVLTPPIIVGGDVLPSPKILLVSAFFPLAKSKHTLRDYEMWLSQFLKPISTDIYFYAPPEMEALVRKCRGDLPITINTTFASPFDVAPLNGTRERYDAMHVHDRERGRHSPELYAVWNAKPYFLDAAVKTLTQAGKDYDFAFWNDAGSFRAAHKYAGWPDPARVREVWDEGSSLSGEKAEDLVFFPLAGIPDTSFKFWTQDFGPVDNEISEGSFFGGAPRAIAWWRSTFYAYHDHYLALDIFVGKDQTLINALFLLFPSRFINVWLDDPAAPAHTGRSAQAQGGLGNCGPEWFYYQFWLSSRSVQDAMRTLWNKGAWLPWHWGRTRTPCRETRVITMKDLLQWRFGNAWAPPQHTIDT</sequence>
<proteinExistence type="predicted"/>
<dbReference type="Proteomes" id="UP001222325">
    <property type="component" value="Unassembled WGS sequence"/>
</dbReference>
<gene>
    <name evidence="1" type="ORF">B0H15DRAFT_916511</name>
</gene>
<name>A0AAD6XJW9_9AGAR</name>
<dbReference type="AlphaFoldDB" id="A0AAD6XJW9"/>
<accession>A0AAD6XJW9</accession>
<reference evidence="1" key="1">
    <citation type="submission" date="2023-03" db="EMBL/GenBank/DDBJ databases">
        <title>Massive genome expansion in bonnet fungi (Mycena s.s.) driven by repeated elements and novel gene families across ecological guilds.</title>
        <authorList>
            <consortium name="Lawrence Berkeley National Laboratory"/>
            <person name="Harder C.B."/>
            <person name="Miyauchi S."/>
            <person name="Viragh M."/>
            <person name="Kuo A."/>
            <person name="Thoen E."/>
            <person name="Andreopoulos B."/>
            <person name="Lu D."/>
            <person name="Skrede I."/>
            <person name="Drula E."/>
            <person name="Henrissat B."/>
            <person name="Morin E."/>
            <person name="Kohler A."/>
            <person name="Barry K."/>
            <person name="LaButti K."/>
            <person name="Morin E."/>
            <person name="Salamov A."/>
            <person name="Lipzen A."/>
            <person name="Mereny Z."/>
            <person name="Hegedus B."/>
            <person name="Baldrian P."/>
            <person name="Stursova M."/>
            <person name="Weitz H."/>
            <person name="Taylor A."/>
            <person name="Grigoriev I.V."/>
            <person name="Nagy L.G."/>
            <person name="Martin F."/>
            <person name="Kauserud H."/>
        </authorList>
    </citation>
    <scope>NUCLEOTIDE SEQUENCE</scope>
    <source>
        <strain evidence="1">CBHHK173m</strain>
    </source>
</reference>
<keyword evidence="2" id="KW-1185">Reference proteome</keyword>